<protein>
    <submittedName>
        <fullName evidence="1">Uncharacterized protein</fullName>
    </submittedName>
</protein>
<dbReference type="Proteomes" id="UP000536685">
    <property type="component" value="Unassembled WGS sequence"/>
</dbReference>
<accession>A0A841AMI1</accession>
<dbReference type="AlphaFoldDB" id="A0A841AMI1"/>
<organism evidence="1 2">
    <name type="scientific">Conyzicola lurida</name>
    <dbReference type="NCBI Taxonomy" id="1172621"/>
    <lineage>
        <taxon>Bacteria</taxon>
        <taxon>Bacillati</taxon>
        <taxon>Actinomycetota</taxon>
        <taxon>Actinomycetes</taxon>
        <taxon>Micrococcales</taxon>
        <taxon>Microbacteriaceae</taxon>
        <taxon>Conyzicola</taxon>
    </lineage>
</organism>
<name>A0A841AMI1_9MICO</name>
<sequence length="52" mass="6030">MTLTETLAWMPDSLSAAVGLYSFWQGLELAWLRDPVFDVRGVWNEFCGRFFV</sequence>
<evidence type="ECO:0000313" key="1">
    <source>
        <dbReference type="EMBL" id="MBB5844397.1"/>
    </source>
</evidence>
<dbReference type="RefSeq" id="WP_184238500.1">
    <property type="nucleotide sequence ID" value="NZ_JACHMJ010000001.1"/>
</dbReference>
<dbReference type="EMBL" id="JACHMJ010000001">
    <property type="protein sequence ID" value="MBB5844397.1"/>
    <property type="molecule type" value="Genomic_DNA"/>
</dbReference>
<reference evidence="1 2" key="1">
    <citation type="submission" date="2020-08" db="EMBL/GenBank/DDBJ databases">
        <title>Sequencing the genomes of 1000 actinobacteria strains.</title>
        <authorList>
            <person name="Klenk H.-P."/>
        </authorList>
    </citation>
    <scope>NUCLEOTIDE SEQUENCE [LARGE SCALE GENOMIC DNA]</scope>
    <source>
        <strain evidence="1 2">DSM 105784</strain>
    </source>
</reference>
<gene>
    <name evidence="1" type="ORF">HD599_002720</name>
</gene>
<proteinExistence type="predicted"/>
<comment type="caution">
    <text evidence="1">The sequence shown here is derived from an EMBL/GenBank/DDBJ whole genome shotgun (WGS) entry which is preliminary data.</text>
</comment>
<evidence type="ECO:0000313" key="2">
    <source>
        <dbReference type="Proteomes" id="UP000536685"/>
    </source>
</evidence>
<keyword evidence="2" id="KW-1185">Reference proteome</keyword>